<keyword evidence="1" id="KW-0963">Cytoplasm</keyword>
<feature type="domain" description="FdhE central" evidence="2">
    <location>
        <begin position="140"/>
        <end position="177"/>
    </location>
</feature>
<dbReference type="eggNOG" id="COG3058">
    <property type="taxonomic scope" value="Bacteria"/>
</dbReference>
<dbReference type="HOGENOM" id="CLU_071015_1_0_0"/>
<dbReference type="RefSeq" id="WP_025305728.1">
    <property type="nucleotide sequence ID" value="NZ_CP007028.1"/>
</dbReference>
<feature type="domain" description="FdhE C-terminal" evidence="3">
    <location>
        <begin position="179"/>
        <end position="254"/>
    </location>
</feature>
<dbReference type="SUPFAM" id="SSF144020">
    <property type="entry name" value="FdhE-like"/>
    <property type="match status" value="1"/>
</dbReference>
<dbReference type="InterPro" id="IPR006452">
    <property type="entry name" value="Formate_DH_accessory"/>
</dbReference>
<dbReference type="InterPro" id="IPR024064">
    <property type="entry name" value="FdhE-like_sf"/>
</dbReference>
<gene>
    <name evidence="4" type="ORF">THERU_02610</name>
</gene>
<evidence type="ECO:0000256" key="1">
    <source>
        <dbReference type="ARBA" id="ARBA00022490"/>
    </source>
</evidence>
<organism evidence="5">
    <name type="scientific">Thermocrinis ruber</name>
    <dbReference type="NCBI Taxonomy" id="75906"/>
    <lineage>
        <taxon>Bacteria</taxon>
        <taxon>Pseudomonadati</taxon>
        <taxon>Aquificota</taxon>
        <taxon>Aquificia</taxon>
        <taxon>Aquificales</taxon>
        <taxon>Aquificaceae</taxon>
        <taxon>Thermocrinis</taxon>
    </lineage>
</organism>
<dbReference type="GO" id="GO:0008199">
    <property type="term" value="F:ferric iron binding"/>
    <property type="evidence" value="ECO:0007669"/>
    <property type="project" value="TreeGrafter"/>
</dbReference>
<dbReference type="InterPro" id="IPR056796">
    <property type="entry name" value="FdhE_C"/>
</dbReference>
<dbReference type="AlphaFoldDB" id="W0DFF4"/>
<dbReference type="PANTHER" id="PTHR37689:SF1">
    <property type="entry name" value="PROTEIN FDHE"/>
    <property type="match status" value="1"/>
</dbReference>
<dbReference type="GO" id="GO:0005829">
    <property type="term" value="C:cytosol"/>
    <property type="evidence" value="ECO:0007669"/>
    <property type="project" value="TreeGrafter"/>
</dbReference>
<dbReference type="PANTHER" id="PTHR37689">
    <property type="entry name" value="PROTEIN FDHE"/>
    <property type="match status" value="1"/>
</dbReference>
<accession>W0DFF4</accession>
<dbReference type="EMBL" id="CP007028">
    <property type="protein sequence ID" value="AHE95753.1"/>
    <property type="molecule type" value="Genomic_DNA"/>
</dbReference>
<protein>
    <submittedName>
        <fullName evidence="4">Formate dehydrogenase</fullName>
    </submittedName>
</protein>
<evidence type="ECO:0000313" key="5">
    <source>
        <dbReference type="Proteomes" id="UP000018914"/>
    </source>
</evidence>
<proteinExistence type="predicted"/>
<evidence type="ECO:0000259" key="2">
    <source>
        <dbReference type="Pfam" id="PF24859"/>
    </source>
</evidence>
<dbReference type="InterPro" id="IPR056797">
    <property type="entry name" value="FdhE_central"/>
</dbReference>
<evidence type="ECO:0000313" key="4">
    <source>
        <dbReference type="EMBL" id="AHE95753.1"/>
    </source>
</evidence>
<evidence type="ECO:0000259" key="3">
    <source>
        <dbReference type="Pfam" id="PF24860"/>
    </source>
</evidence>
<dbReference type="Pfam" id="PF24859">
    <property type="entry name" value="FdhE_central"/>
    <property type="match status" value="1"/>
</dbReference>
<dbReference type="CDD" id="cd16341">
    <property type="entry name" value="FdhE"/>
    <property type="match status" value="1"/>
</dbReference>
<sequence length="256" mass="30153">MSIVRLKEREYSISRLQHLKAKHPEAEEILSFMEKVLRWQLDFYEKLENKGESNWRKGLKEFYSLLELCISYGSETLRETAQSLMALGKEEIEKLIAEFLKERWAPEEERFIFLSFLNPFFSIMAESTDADLKNWLKEKCPVCGFRPSVSYIMDTEDVEGGRYLSCVLCNTGWLYYRTKCPKCGNVEDDHFEYIHEEGNRYVQLHVCKKCNTYLKVIDLRVDGLAVPHIDDLATLSLDLWARQQGFERYEKNLLGL</sequence>
<dbReference type="Gene3D" id="3.90.1670.10">
    <property type="entry name" value="FdhE-like domain"/>
    <property type="match status" value="1"/>
</dbReference>
<dbReference type="KEGG" id="trd:THERU_02610"/>
<name>W0DFF4_9AQUI</name>
<dbReference type="STRING" id="75906.THERU_02610"/>
<dbReference type="Proteomes" id="UP000018914">
    <property type="component" value="Chromosome"/>
</dbReference>
<dbReference type="Pfam" id="PF24860">
    <property type="entry name" value="FdhE_C"/>
    <property type="match status" value="1"/>
</dbReference>
<dbReference type="GO" id="GO:0051604">
    <property type="term" value="P:protein maturation"/>
    <property type="evidence" value="ECO:0007669"/>
    <property type="project" value="TreeGrafter"/>
</dbReference>
<dbReference type="OrthoDB" id="9811074at2"/>
<reference evidence="4 5" key="1">
    <citation type="submission" date="2013-12" db="EMBL/GenBank/DDBJ databases">
        <authorList>
            <consortium name="DOE Joint Genome Institute"/>
            <person name="Eisen J."/>
            <person name="Huntemann M."/>
            <person name="Han J."/>
            <person name="Chen A."/>
            <person name="Kyrpides N."/>
            <person name="Mavromatis K."/>
            <person name="Markowitz V."/>
            <person name="Palaniappan K."/>
            <person name="Ivanova N."/>
            <person name="Schaumberg A."/>
            <person name="Pati A."/>
            <person name="Liolios K."/>
            <person name="Nordberg H.P."/>
            <person name="Cantor M.N."/>
            <person name="Hua S.X."/>
            <person name="Woyke T."/>
        </authorList>
    </citation>
    <scope>NUCLEOTIDE SEQUENCE [LARGE SCALE GENOMIC DNA]</scope>
    <source>
        <strain evidence="4 5">DSM 23557</strain>
    </source>
</reference>
<keyword evidence="5" id="KW-1185">Reference proteome</keyword>